<evidence type="ECO:0000313" key="1">
    <source>
        <dbReference type="EMBL" id="MPM13739.1"/>
    </source>
</evidence>
<proteinExistence type="predicted"/>
<accession>A0A644XCB4</accession>
<gene>
    <name evidence="1" type="ORF">SDC9_60098</name>
</gene>
<protein>
    <submittedName>
        <fullName evidence="1">Uncharacterized protein</fullName>
    </submittedName>
</protein>
<dbReference type="EMBL" id="VSSQ01002165">
    <property type="protein sequence ID" value="MPM13739.1"/>
    <property type="molecule type" value="Genomic_DNA"/>
</dbReference>
<comment type="caution">
    <text evidence="1">The sequence shown here is derived from an EMBL/GenBank/DDBJ whole genome shotgun (WGS) entry which is preliminary data.</text>
</comment>
<reference evidence="1" key="1">
    <citation type="submission" date="2019-08" db="EMBL/GenBank/DDBJ databases">
        <authorList>
            <person name="Kucharzyk K."/>
            <person name="Murdoch R.W."/>
            <person name="Higgins S."/>
            <person name="Loffler F."/>
        </authorList>
    </citation>
    <scope>NUCLEOTIDE SEQUENCE</scope>
</reference>
<sequence length="160" mass="18870">MKKGENSRKDKFLRNFPQLTLGDADSDIALRCKFNFSYFDNNQECATDIAVWDEQNLRELFTKLKAFSAKPLQYWQQQCVGSGSHRQHMLEIYGAFPRKSGFSHPPHVPSDVDWARFRLDGKKRLIGFTIPKSHCRQDSRLDDNTFYIVFLDLEHNFYQR</sequence>
<dbReference type="AlphaFoldDB" id="A0A644XCB4"/>
<name>A0A644XCB4_9ZZZZ</name>
<organism evidence="1">
    <name type="scientific">bioreactor metagenome</name>
    <dbReference type="NCBI Taxonomy" id="1076179"/>
    <lineage>
        <taxon>unclassified sequences</taxon>
        <taxon>metagenomes</taxon>
        <taxon>ecological metagenomes</taxon>
    </lineage>
</organism>